<dbReference type="Pfam" id="PF03969">
    <property type="entry name" value="AFG1_ATPase"/>
    <property type="match status" value="1"/>
</dbReference>
<accession>A0A9P4UJR4</accession>
<organism evidence="4 5">
    <name type="scientific">Karstenula rhodostoma CBS 690.94</name>
    <dbReference type="NCBI Taxonomy" id="1392251"/>
    <lineage>
        <taxon>Eukaryota</taxon>
        <taxon>Fungi</taxon>
        <taxon>Dikarya</taxon>
        <taxon>Ascomycota</taxon>
        <taxon>Pezizomycotina</taxon>
        <taxon>Dothideomycetes</taxon>
        <taxon>Pleosporomycetidae</taxon>
        <taxon>Pleosporales</taxon>
        <taxon>Massarineae</taxon>
        <taxon>Didymosphaeriaceae</taxon>
        <taxon>Karstenula</taxon>
    </lineage>
</organism>
<keyword evidence="5" id="KW-1185">Reference proteome</keyword>
<feature type="non-terminal residue" evidence="4">
    <location>
        <position position="253"/>
    </location>
</feature>
<dbReference type="GO" id="GO:0005739">
    <property type="term" value="C:mitochondrion"/>
    <property type="evidence" value="ECO:0007669"/>
    <property type="project" value="TreeGrafter"/>
</dbReference>
<sequence>MAQHQTALEAAYRALISRGRLSHDHGQAALVTRLAQLQTSLTQLGSTSTNAPAPRGVYIYGSVGTGKSRVADLFAATLPSQISRRRIHFHEFMLDVHARLHAARSQPSFRGDPLIQIGMDVRKESQVLCFDEFQITDIADAMILKRLFAGIWGTGGVLVSTSNRPPEKLYENGLNREQFVPFIHELRRRSEVWKMEGEQDYRTKDIDDPVDRIEVFFLDPSKFEESLHRQLSGQELQRFEIVVLGNRVVSVSA</sequence>
<dbReference type="GO" id="GO:0016887">
    <property type="term" value="F:ATP hydrolysis activity"/>
    <property type="evidence" value="ECO:0007669"/>
    <property type="project" value="InterPro"/>
</dbReference>
<dbReference type="PANTHER" id="PTHR12169">
    <property type="entry name" value="ATPASE N2B"/>
    <property type="match status" value="1"/>
</dbReference>
<evidence type="ECO:0000313" key="4">
    <source>
        <dbReference type="EMBL" id="KAF2451973.1"/>
    </source>
</evidence>
<dbReference type="InterPro" id="IPR027417">
    <property type="entry name" value="P-loop_NTPase"/>
</dbReference>
<evidence type="ECO:0000256" key="3">
    <source>
        <dbReference type="ARBA" id="ARBA00022840"/>
    </source>
</evidence>
<evidence type="ECO:0000256" key="2">
    <source>
        <dbReference type="ARBA" id="ARBA00022741"/>
    </source>
</evidence>
<dbReference type="PANTHER" id="PTHR12169:SF6">
    <property type="entry name" value="AFG1-LIKE ATPASE"/>
    <property type="match status" value="1"/>
</dbReference>
<dbReference type="SUPFAM" id="SSF52540">
    <property type="entry name" value="P-loop containing nucleoside triphosphate hydrolases"/>
    <property type="match status" value="1"/>
</dbReference>
<dbReference type="Proteomes" id="UP000799764">
    <property type="component" value="Unassembled WGS sequence"/>
</dbReference>
<protein>
    <recommendedName>
        <fullName evidence="6">AFG1-like ATPase</fullName>
    </recommendedName>
</protein>
<name>A0A9P4UJR4_9PLEO</name>
<dbReference type="Gene3D" id="3.40.50.300">
    <property type="entry name" value="P-loop containing nucleotide triphosphate hydrolases"/>
    <property type="match status" value="1"/>
</dbReference>
<evidence type="ECO:0000256" key="1">
    <source>
        <dbReference type="ARBA" id="ARBA00010322"/>
    </source>
</evidence>
<dbReference type="InterPro" id="IPR005654">
    <property type="entry name" value="ATPase_AFG1-like"/>
</dbReference>
<dbReference type="OrthoDB" id="548867at2759"/>
<comment type="similarity">
    <text evidence="1">Belongs to the AFG1 ATPase family.</text>
</comment>
<gene>
    <name evidence="4" type="ORF">P171DRAFT_346240</name>
</gene>
<evidence type="ECO:0000313" key="5">
    <source>
        <dbReference type="Proteomes" id="UP000799764"/>
    </source>
</evidence>
<evidence type="ECO:0008006" key="6">
    <source>
        <dbReference type="Google" id="ProtNLM"/>
    </source>
</evidence>
<dbReference type="EMBL" id="MU001492">
    <property type="protein sequence ID" value="KAF2451973.1"/>
    <property type="molecule type" value="Genomic_DNA"/>
</dbReference>
<keyword evidence="2" id="KW-0547">Nucleotide-binding</keyword>
<reference evidence="4" key="1">
    <citation type="journal article" date="2020" name="Stud. Mycol.">
        <title>101 Dothideomycetes genomes: a test case for predicting lifestyles and emergence of pathogens.</title>
        <authorList>
            <person name="Haridas S."/>
            <person name="Albert R."/>
            <person name="Binder M."/>
            <person name="Bloem J."/>
            <person name="Labutti K."/>
            <person name="Salamov A."/>
            <person name="Andreopoulos B."/>
            <person name="Baker S."/>
            <person name="Barry K."/>
            <person name="Bills G."/>
            <person name="Bluhm B."/>
            <person name="Cannon C."/>
            <person name="Castanera R."/>
            <person name="Culley D."/>
            <person name="Daum C."/>
            <person name="Ezra D."/>
            <person name="Gonzalez J."/>
            <person name="Henrissat B."/>
            <person name="Kuo A."/>
            <person name="Liang C."/>
            <person name="Lipzen A."/>
            <person name="Lutzoni F."/>
            <person name="Magnuson J."/>
            <person name="Mondo S."/>
            <person name="Nolan M."/>
            <person name="Ohm R."/>
            <person name="Pangilinan J."/>
            <person name="Park H.-J."/>
            <person name="Ramirez L."/>
            <person name="Alfaro M."/>
            <person name="Sun H."/>
            <person name="Tritt A."/>
            <person name="Yoshinaga Y."/>
            <person name="Zwiers L.-H."/>
            <person name="Turgeon B."/>
            <person name="Goodwin S."/>
            <person name="Spatafora J."/>
            <person name="Crous P."/>
            <person name="Grigoriev I."/>
        </authorList>
    </citation>
    <scope>NUCLEOTIDE SEQUENCE</scope>
    <source>
        <strain evidence="4">CBS 690.94</strain>
    </source>
</reference>
<comment type="caution">
    <text evidence="4">The sequence shown here is derived from an EMBL/GenBank/DDBJ whole genome shotgun (WGS) entry which is preliminary data.</text>
</comment>
<proteinExistence type="inferred from homology"/>
<keyword evidence="3" id="KW-0067">ATP-binding</keyword>
<dbReference type="GO" id="GO:0005524">
    <property type="term" value="F:ATP binding"/>
    <property type="evidence" value="ECO:0007669"/>
    <property type="project" value="UniProtKB-KW"/>
</dbReference>
<dbReference type="AlphaFoldDB" id="A0A9P4UJR4"/>
<dbReference type="NCBIfam" id="NF040713">
    <property type="entry name" value="ZapE"/>
    <property type="match status" value="1"/>
</dbReference>